<protein>
    <recommendedName>
        <fullName evidence="3">Protein kinase domain-containing protein</fullName>
    </recommendedName>
</protein>
<evidence type="ECO:0000313" key="5">
    <source>
        <dbReference type="Proteomes" id="UP001141806"/>
    </source>
</evidence>
<gene>
    <name evidence="4" type="ORF">NE237_008764</name>
</gene>
<keyword evidence="2" id="KW-0067">ATP-binding</keyword>
<dbReference type="InterPro" id="IPR001245">
    <property type="entry name" value="Ser-Thr/Tyr_kinase_cat_dom"/>
</dbReference>
<dbReference type="Pfam" id="PF07714">
    <property type="entry name" value="PK_Tyr_Ser-Thr"/>
    <property type="match status" value="1"/>
</dbReference>
<dbReference type="GO" id="GO:0004672">
    <property type="term" value="F:protein kinase activity"/>
    <property type="evidence" value="ECO:0007669"/>
    <property type="project" value="InterPro"/>
</dbReference>
<dbReference type="GO" id="GO:0005524">
    <property type="term" value="F:ATP binding"/>
    <property type="evidence" value="ECO:0007669"/>
    <property type="project" value="UniProtKB-KW"/>
</dbReference>
<dbReference type="AlphaFoldDB" id="A0A9Q0R000"/>
<reference evidence="4" key="1">
    <citation type="journal article" date="2023" name="Plant J.">
        <title>The genome of the king protea, Protea cynaroides.</title>
        <authorList>
            <person name="Chang J."/>
            <person name="Duong T.A."/>
            <person name="Schoeman C."/>
            <person name="Ma X."/>
            <person name="Roodt D."/>
            <person name="Barker N."/>
            <person name="Li Z."/>
            <person name="Van de Peer Y."/>
            <person name="Mizrachi E."/>
        </authorList>
    </citation>
    <scope>NUCLEOTIDE SEQUENCE</scope>
    <source>
        <tissue evidence="4">Young leaves</tissue>
    </source>
</reference>
<evidence type="ECO:0000256" key="1">
    <source>
        <dbReference type="ARBA" id="ARBA00022741"/>
    </source>
</evidence>
<evidence type="ECO:0000256" key="2">
    <source>
        <dbReference type="ARBA" id="ARBA00022840"/>
    </source>
</evidence>
<dbReference type="FunFam" id="3.30.200.20:FF:000521">
    <property type="entry name" value="Protein kinase superfamily protein"/>
    <property type="match status" value="1"/>
</dbReference>
<dbReference type="OrthoDB" id="4062651at2759"/>
<dbReference type="PANTHER" id="PTHR27001">
    <property type="entry name" value="OS01G0253100 PROTEIN"/>
    <property type="match status" value="1"/>
</dbReference>
<organism evidence="4 5">
    <name type="scientific">Protea cynaroides</name>
    <dbReference type="NCBI Taxonomy" id="273540"/>
    <lineage>
        <taxon>Eukaryota</taxon>
        <taxon>Viridiplantae</taxon>
        <taxon>Streptophyta</taxon>
        <taxon>Embryophyta</taxon>
        <taxon>Tracheophyta</taxon>
        <taxon>Spermatophyta</taxon>
        <taxon>Magnoliopsida</taxon>
        <taxon>Proteales</taxon>
        <taxon>Proteaceae</taxon>
        <taxon>Protea</taxon>
    </lineage>
</organism>
<dbReference type="Proteomes" id="UP001141806">
    <property type="component" value="Unassembled WGS sequence"/>
</dbReference>
<dbReference type="Gene3D" id="3.30.200.20">
    <property type="entry name" value="Phosphorylase Kinase, domain 1"/>
    <property type="match status" value="1"/>
</dbReference>
<dbReference type="PANTHER" id="PTHR27001:SF20">
    <property type="entry name" value="PROTEIN KINASE SUPERFAMILY PROTEIN"/>
    <property type="match status" value="1"/>
</dbReference>
<name>A0A9Q0R000_9MAGN</name>
<dbReference type="InterPro" id="IPR000719">
    <property type="entry name" value="Prot_kinase_dom"/>
</dbReference>
<dbReference type="SUPFAM" id="SSF56112">
    <property type="entry name" value="Protein kinase-like (PK-like)"/>
    <property type="match status" value="1"/>
</dbReference>
<dbReference type="InterPro" id="IPR011009">
    <property type="entry name" value="Kinase-like_dom_sf"/>
</dbReference>
<dbReference type="EMBL" id="JAMYWD010000002">
    <property type="protein sequence ID" value="KAJ4977984.1"/>
    <property type="molecule type" value="Genomic_DNA"/>
</dbReference>
<dbReference type="GO" id="GO:0005886">
    <property type="term" value="C:plasma membrane"/>
    <property type="evidence" value="ECO:0007669"/>
    <property type="project" value="TreeGrafter"/>
</dbReference>
<evidence type="ECO:0000313" key="4">
    <source>
        <dbReference type="EMBL" id="KAJ4977984.1"/>
    </source>
</evidence>
<keyword evidence="1" id="KW-0547">Nucleotide-binding</keyword>
<feature type="domain" description="Protein kinase" evidence="3">
    <location>
        <begin position="145"/>
        <end position="403"/>
    </location>
</feature>
<dbReference type="PROSITE" id="PS50011">
    <property type="entry name" value="PROTEIN_KINASE_DOM"/>
    <property type="match status" value="1"/>
</dbReference>
<sequence length="426" mass="48768">MHLQDDFREKKVGRKKEAVAIPSFRHAWNLNFSMWSIMESARILWMRSSPKAKTFNDLPINEKMKLLRNEKNRGYTPTLDEFFYWNTDKTMNSYGDLQGKLALSDSAKMRDVVVKTLLPWRHRARSGQVSFLRHFSKKDIKRATAGFSRIITSLSSGPVYRAKFQDGLMGMVKEVKNFPQGKDTFYREVQLLGHLHHCHLVGLRGFSTGRERFLVFEYTGNGSLKEHLTDPLKSPLNWKKRLQIATGVAAALEYLYFFCNPPIYHVSINSSNVLLDENFNAKLSDVGLLGSCGNHIAKSHSLCSQRCMDQECRNIIFQLGVLILEIITGQPSGEDGTDLVQWVQDSNYLRSMHKMVDPDLGNTCDSIEFRTLLTVARLCTKTDGNPKFSVQQILWYLQRKEAVHVAEHVACTNLSLSLSPFSWCWC</sequence>
<accession>A0A9Q0R000</accession>
<comment type="caution">
    <text evidence="4">The sequence shown here is derived from an EMBL/GenBank/DDBJ whole genome shotgun (WGS) entry which is preliminary data.</text>
</comment>
<keyword evidence="5" id="KW-1185">Reference proteome</keyword>
<evidence type="ECO:0000259" key="3">
    <source>
        <dbReference type="PROSITE" id="PS50011"/>
    </source>
</evidence>
<dbReference type="Gene3D" id="1.10.510.10">
    <property type="entry name" value="Transferase(Phosphotransferase) domain 1"/>
    <property type="match status" value="1"/>
</dbReference>
<proteinExistence type="predicted"/>